<dbReference type="OrthoDB" id="3241983at2759"/>
<dbReference type="GO" id="GO:0005634">
    <property type="term" value="C:nucleus"/>
    <property type="evidence" value="ECO:0007669"/>
    <property type="project" value="UniProtKB-SubCell"/>
</dbReference>
<feature type="compositionally biased region" description="Basic and acidic residues" evidence="6">
    <location>
        <begin position="57"/>
        <end position="74"/>
    </location>
</feature>
<keyword evidence="3" id="KW-0677">Repeat</keyword>
<evidence type="ECO:0000313" key="7">
    <source>
        <dbReference type="EMBL" id="THH32582.1"/>
    </source>
</evidence>
<reference evidence="7 8" key="1">
    <citation type="submission" date="2019-02" db="EMBL/GenBank/DDBJ databases">
        <title>Genome sequencing of the rare red list fungi Antrodiella citrinella (Flaviporus citrinellus).</title>
        <authorList>
            <person name="Buettner E."/>
            <person name="Kellner H."/>
        </authorList>
    </citation>
    <scope>NUCLEOTIDE SEQUENCE [LARGE SCALE GENOMIC DNA]</scope>
    <source>
        <strain evidence="7 8">DSM 108506</strain>
    </source>
</reference>
<dbReference type="InterPro" id="IPR038753">
    <property type="entry name" value="NFKBIL1"/>
</dbReference>
<evidence type="ECO:0000313" key="8">
    <source>
        <dbReference type="Proteomes" id="UP000308730"/>
    </source>
</evidence>
<keyword evidence="8" id="KW-1185">Reference proteome</keyword>
<protein>
    <recommendedName>
        <fullName evidence="9">J domain-containing protein</fullName>
    </recommendedName>
</protein>
<dbReference type="Proteomes" id="UP000308730">
    <property type="component" value="Unassembled WGS sequence"/>
</dbReference>
<keyword evidence="5" id="KW-0539">Nucleus</keyword>
<evidence type="ECO:0000256" key="4">
    <source>
        <dbReference type="ARBA" id="ARBA00023043"/>
    </source>
</evidence>
<keyword evidence="2" id="KW-0597">Phosphoprotein</keyword>
<evidence type="ECO:0000256" key="3">
    <source>
        <dbReference type="ARBA" id="ARBA00022737"/>
    </source>
</evidence>
<feature type="region of interest" description="Disordered" evidence="6">
    <location>
        <begin position="25"/>
        <end position="74"/>
    </location>
</feature>
<name>A0A4S4N123_9APHY</name>
<dbReference type="PANTHER" id="PTHR15263:SF1">
    <property type="entry name" value="NF-KAPPA-B INHIBITOR-LIKE PROTEIN 1"/>
    <property type="match status" value="1"/>
</dbReference>
<comment type="subcellular location">
    <subcellularLocation>
        <location evidence="1">Nucleus</location>
    </subcellularLocation>
</comment>
<comment type="caution">
    <text evidence="7">The sequence shown here is derived from an EMBL/GenBank/DDBJ whole genome shotgun (WGS) entry which is preliminary data.</text>
</comment>
<dbReference type="AlphaFoldDB" id="A0A4S4N123"/>
<accession>A0A4S4N123</accession>
<dbReference type="GO" id="GO:0043124">
    <property type="term" value="P:negative regulation of canonical NF-kappaB signal transduction"/>
    <property type="evidence" value="ECO:0007669"/>
    <property type="project" value="InterPro"/>
</dbReference>
<evidence type="ECO:0000256" key="5">
    <source>
        <dbReference type="ARBA" id="ARBA00023242"/>
    </source>
</evidence>
<dbReference type="EMBL" id="SGPM01000019">
    <property type="protein sequence ID" value="THH32582.1"/>
    <property type="molecule type" value="Genomic_DNA"/>
</dbReference>
<dbReference type="PANTHER" id="PTHR15263">
    <property type="entry name" value="I-KAPPA-B-LIKE PROTEIN IKBL"/>
    <property type="match status" value="1"/>
</dbReference>
<evidence type="ECO:0000256" key="1">
    <source>
        <dbReference type="ARBA" id="ARBA00004123"/>
    </source>
</evidence>
<keyword evidence="4" id="KW-0040">ANK repeat</keyword>
<evidence type="ECO:0008006" key="9">
    <source>
        <dbReference type="Google" id="ProtNLM"/>
    </source>
</evidence>
<gene>
    <name evidence="7" type="ORF">EUX98_g1606</name>
</gene>
<evidence type="ECO:0000256" key="2">
    <source>
        <dbReference type="ARBA" id="ARBA00022553"/>
    </source>
</evidence>
<sequence length="241" mass="27696">MTSYFVFPPHTGKTAPVRIPFAFTLNTPTRLPPPSTSTDAPKPYDDQAKLKAQQASAEERRRRDAEMHSAQLQRERAEAWEGELAWVRSGGVIRDKRGKRDTARTEVLRAEVRLQDEEQRLLKRWNAYETRWRLLVLSSVDSDKVVRWEDMPWPMQTAPRSLDDLTPEAVEEFVFAPLRVRGCTVSRKERLRSSILKWHPDKVAVVLNRVVADQQALVREGVVTVFRILKSLQDADKGVPS</sequence>
<proteinExistence type="predicted"/>
<evidence type="ECO:0000256" key="6">
    <source>
        <dbReference type="SAM" id="MobiDB-lite"/>
    </source>
</evidence>
<organism evidence="7 8">
    <name type="scientific">Antrodiella citrinella</name>
    <dbReference type="NCBI Taxonomy" id="2447956"/>
    <lineage>
        <taxon>Eukaryota</taxon>
        <taxon>Fungi</taxon>
        <taxon>Dikarya</taxon>
        <taxon>Basidiomycota</taxon>
        <taxon>Agaricomycotina</taxon>
        <taxon>Agaricomycetes</taxon>
        <taxon>Polyporales</taxon>
        <taxon>Steccherinaceae</taxon>
        <taxon>Antrodiella</taxon>
    </lineage>
</organism>